<evidence type="ECO:0000313" key="2">
    <source>
        <dbReference type="EMBL" id="MFI1964207.1"/>
    </source>
</evidence>
<evidence type="ECO:0000259" key="1">
    <source>
        <dbReference type="PROSITE" id="PS50042"/>
    </source>
</evidence>
<feature type="domain" description="Cyclic nucleotide-binding" evidence="1">
    <location>
        <begin position="10"/>
        <end position="79"/>
    </location>
</feature>
<dbReference type="Proteomes" id="UP001611548">
    <property type="component" value="Unassembled WGS sequence"/>
</dbReference>
<organism evidence="2 3">
    <name type="scientific">Streptomyces pathocidini</name>
    <dbReference type="NCBI Taxonomy" id="1650571"/>
    <lineage>
        <taxon>Bacteria</taxon>
        <taxon>Bacillati</taxon>
        <taxon>Actinomycetota</taxon>
        <taxon>Actinomycetes</taxon>
        <taxon>Kitasatosporales</taxon>
        <taxon>Streptomycetaceae</taxon>
        <taxon>Streptomyces</taxon>
    </lineage>
</organism>
<dbReference type="InterPro" id="IPR014710">
    <property type="entry name" value="RmlC-like_jellyroll"/>
</dbReference>
<dbReference type="SUPFAM" id="SSF51206">
    <property type="entry name" value="cAMP-binding domain-like"/>
    <property type="match status" value="1"/>
</dbReference>
<gene>
    <name evidence="2" type="ORF">ACH429_08720</name>
</gene>
<keyword evidence="3" id="KW-1185">Reference proteome</keyword>
<comment type="caution">
    <text evidence="2">The sequence shown here is derived from an EMBL/GenBank/DDBJ whole genome shotgun (WGS) entry which is preliminary data.</text>
</comment>
<evidence type="ECO:0000313" key="3">
    <source>
        <dbReference type="Proteomes" id="UP001611548"/>
    </source>
</evidence>
<dbReference type="RefSeq" id="WP_055474147.1">
    <property type="nucleotide sequence ID" value="NZ_JBIRWE010000003.1"/>
</dbReference>
<dbReference type="Gene3D" id="2.60.120.10">
    <property type="entry name" value="Jelly Rolls"/>
    <property type="match status" value="1"/>
</dbReference>
<accession>A0ABW7UNI0</accession>
<dbReference type="InterPro" id="IPR018490">
    <property type="entry name" value="cNMP-bd_dom_sf"/>
</dbReference>
<sequence length="155" mass="16705">MADVITRGGVFAALPAEQRGHLMALAREVSFPSGTRIFDEGGRADRFWILRSGSVALDLHVPGRRAATVEVLGPGELLGWSWFLPPRHWHLGAAAESVVRAHEFDAAEVRALCDRDPVLGMALITAVAGTIADRLMASRTRLLDLYGPNGSGPRL</sequence>
<reference evidence="2 3" key="1">
    <citation type="submission" date="2024-10" db="EMBL/GenBank/DDBJ databases">
        <title>The Natural Products Discovery Center: Release of the First 8490 Sequenced Strains for Exploring Actinobacteria Biosynthetic Diversity.</title>
        <authorList>
            <person name="Kalkreuter E."/>
            <person name="Kautsar S.A."/>
            <person name="Yang D."/>
            <person name="Bader C.D."/>
            <person name="Teijaro C.N."/>
            <person name="Fluegel L."/>
            <person name="Davis C.M."/>
            <person name="Simpson J.R."/>
            <person name="Lauterbach L."/>
            <person name="Steele A.D."/>
            <person name="Gui C."/>
            <person name="Meng S."/>
            <person name="Li G."/>
            <person name="Viehrig K."/>
            <person name="Ye F."/>
            <person name="Su P."/>
            <person name="Kiefer A.F."/>
            <person name="Nichols A."/>
            <person name="Cepeda A.J."/>
            <person name="Yan W."/>
            <person name="Fan B."/>
            <person name="Jiang Y."/>
            <person name="Adhikari A."/>
            <person name="Zheng C.-J."/>
            <person name="Schuster L."/>
            <person name="Cowan T.M."/>
            <person name="Smanski M.J."/>
            <person name="Chevrette M.G."/>
            <person name="De Carvalho L.P.S."/>
            <person name="Shen B."/>
        </authorList>
    </citation>
    <scope>NUCLEOTIDE SEQUENCE [LARGE SCALE GENOMIC DNA]</scope>
    <source>
        <strain evidence="2 3">NPDC020327</strain>
    </source>
</reference>
<dbReference type="InterPro" id="IPR000595">
    <property type="entry name" value="cNMP-bd_dom"/>
</dbReference>
<dbReference type="PROSITE" id="PS50042">
    <property type="entry name" value="CNMP_BINDING_3"/>
    <property type="match status" value="1"/>
</dbReference>
<dbReference type="Pfam" id="PF00027">
    <property type="entry name" value="cNMP_binding"/>
    <property type="match status" value="1"/>
</dbReference>
<name>A0ABW7UNI0_9ACTN</name>
<dbReference type="SMART" id="SM00100">
    <property type="entry name" value="cNMP"/>
    <property type="match status" value="1"/>
</dbReference>
<proteinExistence type="predicted"/>
<dbReference type="CDD" id="cd00038">
    <property type="entry name" value="CAP_ED"/>
    <property type="match status" value="1"/>
</dbReference>
<protein>
    <submittedName>
        <fullName evidence="2">Cyclic nucleotide-binding domain-containing protein</fullName>
    </submittedName>
</protein>
<dbReference type="EMBL" id="JBIRWE010000003">
    <property type="protein sequence ID" value="MFI1964207.1"/>
    <property type="molecule type" value="Genomic_DNA"/>
</dbReference>